<organism evidence="2">
    <name type="scientific">Eutreptiella gymnastica</name>
    <dbReference type="NCBI Taxonomy" id="73025"/>
    <lineage>
        <taxon>Eukaryota</taxon>
        <taxon>Discoba</taxon>
        <taxon>Euglenozoa</taxon>
        <taxon>Euglenida</taxon>
        <taxon>Spirocuta</taxon>
        <taxon>Euglenophyceae</taxon>
        <taxon>Eutreptiales</taxon>
        <taxon>Eutreptiaceae</taxon>
        <taxon>Eutreptiella</taxon>
    </lineage>
</organism>
<sequence length="102" mass="11453">MTFLLAPFFLTLVPSLLLLLKLLWLFRLLKTGTHSLHGLQRLGLLCGPAVNCIEGDDGLGYGLVLCTRCPAKMIRPSNVLFEVMPLVLIWLRMIGSHGKFYR</sequence>
<name>A0A7S4GJD1_9EUGL</name>
<gene>
    <name evidence="2" type="ORF">EGYM00163_LOCUS49953</name>
</gene>
<proteinExistence type="predicted"/>
<keyword evidence="1" id="KW-0472">Membrane</keyword>
<reference evidence="2" key="1">
    <citation type="submission" date="2021-01" db="EMBL/GenBank/DDBJ databases">
        <authorList>
            <person name="Corre E."/>
            <person name="Pelletier E."/>
            <person name="Niang G."/>
            <person name="Scheremetjew M."/>
            <person name="Finn R."/>
            <person name="Kale V."/>
            <person name="Holt S."/>
            <person name="Cochrane G."/>
            <person name="Meng A."/>
            <person name="Brown T."/>
            <person name="Cohen L."/>
        </authorList>
    </citation>
    <scope>NUCLEOTIDE SEQUENCE</scope>
    <source>
        <strain evidence="2">CCMP1594</strain>
    </source>
</reference>
<dbReference type="EMBL" id="HBJA01145202">
    <property type="protein sequence ID" value="CAE0838581.1"/>
    <property type="molecule type" value="Transcribed_RNA"/>
</dbReference>
<feature type="transmembrane region" description="Helical" evidence="1">
    <location>
        <begin position="6"/>
        <end position="26"/>
    </location>
</feature>
<accession>A0A7S4GJD1</accession>
<keyword evidence="1" id="KW-1133">Transmembrane helix</keyword>
<feature type="transmembrane region" description="Helical" evidence="1">
    <location>
        <begin position="78"/>
        <end position="95"/>
    </location>
</feature>
<evidence type="ECO:0000256" key="1">
    <source>
        <dbReference type="SAM" id="Phobius"/>
    </source>
</evidence>
<keyword evidence="1" id="KW-0812">Transmembrane</keyword>
<evidence type="ECO:0000313" key="2">
    <source>
        <dbReference type="EMBL" id="CAE0838581.1"/>
    </source>
</evidence>
<dbReference type="AlphaFoldDB" id="A0A7S4GJD1"/>
<protein>
    <submittedName>
        <fullName evidence="2">Uncharacterized protein</fullName>
    </submittedName>
</protein>